<reference evidence="8 9" key="1">
    <citation type="submission" date="2014-04" db="EMBL/GenBank/DDBJ databases">
        <authorList>
            <consortium name="DOE Joint Genome Institute"/>
            <person name="Kuo A."/>
            <person name="Kohler A."/>
            <person name="Nagy L.G."/>
            <person name="Floudas D."/>
            <person name="Copeland A."/>
            <person name="Barry K.W."/>
            <person name="Cichocki N."/>
            <person name="Veneault-Fourrey C."/>
            <person name="LaButti K."/>
            <person name="Lindquist E.A."/>
            <person name="Lipzen A."/>
            <person name="Lundell T."/>
            <person name="Morin E."/>
            <person name="Murat C."/>
            <person name="Sun H."/>
            <person name="Tunlid A."/>
            <person name="Henrissat B."/>
            <person name="Grigoriev I.V."/>
            <person name="Hibbett D.S."/>
            <person name="Martin F."/>
            <person name="Nordberg H.P."/>
            <person name="Cantor M.N."/>
            <person name="Hua S.X."/>
        </authorList>
    </citation>
    <scope>NUCLEOTIDE SEQUENCE [LARGE SCALE GENOMIC DNA]</scope>
    <source>
        <strain evidence="8 9">LaAM-08-1</strain>
    </source>
</reference>
<feature type="transmembrane region" description="Helical" evidence="7">
    <location>
        <begin position="299"/>
        <end position="319"/>
    </location>
</feature>
<name>A0A0C9WNP1_9AGAR</name>
<keyword evidence="7" id="KW-1133">Transmembrane helix</keyword>
<dbReference type="GO" id="GO:0046872">
    <property type="term" value="F:metal ion binding"/>
    <property type="evidence" value="ECO:0007669"/>
    <property type="project" value="UniProtKB-KW"/>
</dbReference>
<keyword evidence="4 6" id="KW-0460">Magnesium</keyword>
<evidence type="ECO:0000313" key="9">
    <source>
        <dbReference type="Proteomes" id="UP000054477"/>
    </source>
</evidence>
<dbReference type="SUPFAM" id="SSF48576">
    <property type="entry name" value="Terpenoid synthases"/>
    <property type="match status" value="1"/>
</dbReference>
<dbReference type="Proteomes" id="UP000054477">
    <property type="component" value="Unassembled WGS sequence"/>
</dbReference>
<keyword evidence="7" id="KW-0812">Transmembrane</keyword>
<keyword evidence="5 6" id="KW-0456">Lyase</keyword>
<organism evidence="8 9">
    <name type="scientific">Laccaria amethystina LaAM-08-1</name>
    <dbReference type="NCBI Taxonomy" id="1095629"/>
    <lineage>
        <taxon>Eukaryota</taxon>
        <taxon>Fungi</taxon>
        <taxon>Dikarya</taxon>
        <taxon>Basidiomycota</taxon>
        <taxon>Agaricomycotina</taxon>
        <taxon>Agaricomycetes</taxon>
        <taxon>Agaricomycetidae</taxon>
        <taxon>Agaricales</taxon>
        <taxon>Agaricineae</taxon>
        <taxon>Hydnangiaceae</taxon>
        <taxon>Laccaria</taxon>
    </lineage>
</organism>
<comment type="similarity">
    <text evidence="2 6">Belongs to the terpene synthase family.</text>
</comment>
<evidence type="ECO:0000256" key="5">
    <source>
        <dbReference type="ARBA" id="ARBA00023239"/>
    </source>
</evidence>
<dbReference type="HOGENOM" id="CLU_042538_2_1_1"/>
<dbReference type="GO" id="GO:0008299">
    <property type="term" value="P:isoprenoid biosynthetic process"/>
    <property type="evidence" value="ECO:0007669"/>
    <property type="project" value="UniProtKB-ARBA"/>
</dbReference>
<keyword evidence="9" id="KW-1185">Reference proteome</keyword>
<comment type="cofactor">
    <cofactor evidence="1 6">
        <name>Mg(2+)</name>
        <dbReference type="ChEBI" id="CHEBI:18420"/>
    </cofactor>
</comment>
<evidence type="ECO:0000313" key="8">
    <source>
        <dbReference type="EMBL" id="KIJ99274.1"/>
    </source>
</evidence>
<evidence type="ECO:0000256" key="6">
    <source>
        <dbReference type="RuleBase" id="RU366034"/>
    </source>
</evidence>
<protein>
    <recommendedName>
        <fullName evidence="6">Terpene synthase</fullName>
        <ecNumber evidence="6">4.2.3.-</ecNumber>
    </recommendedName>
</protein>
<reference evidence="9" key="2">
    <citation type="submission" date="2015-01" db="EMBL/GenBank/DDBJ databases">
        <title>Evolutionary Origins and Diversification of the Mycorrhizal Mutualists.</title>
        <authorList>
            <consortium name="DOE Joint Genome Institute"/>
            <consortium name="Mycorrhizal Genomics Consortium"/>
            <person name="Kohler A."/>
            <person name="Kuo A."/>
            <person name="Nagy L.G."/>
            <person name="Floudas D."/>
            <person name="Copeland A."/>
            <person name="Barry K.W."/>
            <person name="Cichocki N."/>
            <person name="Veneault-Fourrey C."/>
            <person name="LaButti K."/>
            <person name="Lindquist E.A."/>
            <person name="Lipzen A."/>
            <person name="Lundell T."/>
            <person name="Morin E."/>
            <person name="Murat C."/>
            <person name="Riley R."/>
            <person name="Ohm R."/>
            <person name="Sun H."/>
            <person name="Tunlid A."/>
            <person name="Henrissat B."/>
            <person name="Grigoriev I.V."/>
            <person name="Hibbett D.S."/>
            <person name="Martin F."/>
        </authorList>
    </citation>
    <scope>NUCLEOTIDE SEQUENCE [LARGE SCALE GENOMIC DNA]</scope>
    <source>
        <strain evidence="9">LaAM-08-1</strain>
    </source>
</reference>
<dbReference type="Pfam" id="PF19086">
    <property type="entry name" value="Terpene_syn_C_2"/>
    <property type="match status" value="1"/>
</dbReference>
<dbReference type="EMBL" id="KN838650">
    <property type="protein sequence ID" value="KIJ99274.1"/>
    <property type="molecule type" value="Genomic_DNA"/>
</dbReference>
<accession>A0A0C9WNP1</accession>
<proteinExistence type="inferred from homology"/>
<dbReference type="AlphaFoldDB" id="A0A0C9WNP1"/>
<dbReference type="PANTHER" id="PTHR35201">
    <property type="entry name" value="TERPENE SYNTHASE"/>
    <property type="match status" value="1"/>
</dbReference>
<dbReference type="Gene3D" id="1.10.600.10">
    <property type="entry name" value="Farnesyl Diphosphate Synthase"/>
    <property type="match status" value="2"/>
</dbReference>
<keyword evidence="3 6" id="KW-0479">Metal-binding</keyword>
<dbReference type="GO" id="GO:0010333">
    <property type="term" value="F:terpene synthase activity"/>
    <property type="evidence" value="ECO:0007669"/>
    <property type="project" value="InterPro"/>
</dbReference>
<evidence type="ECO:0000256" key="4">
    <source>
        <dbReference type="ARBA" id="ARBA00022842"/>
    </source>
</evidence>
<dbReference type="InterPro" id="IPR008949">
    <property type="entry name" value="Isoprenoid_synthase_dom_sf"/>
</dbReference>
<evidence type="ECO:0000256" key="2">
    <source>
        <dbReference type="ARBA" id="ARBA00006333"/>
    </source>
</evidence>
<dbReference type="EC" id="4.2.3.-" evidence="6"/>
<dbReference type="OrthoDB" id="2861623at2759"/>
<dbReference type="InterPro" id="IPR034686">
    <property type="entry name" value="Terpene_cyclase-like_2"/>
</dbReference>
<keyword evidence="7" id="KW-0472">Membrane</keyword>
<gene>
    <name evidence="8" type="ORF">K443DRAFT_133140</name>
</gene>
<dbReference type="PANTHER" id="PTHR35201:SF4">
    <property type="entry name" value="BETA-PINACENE SYNTHASE-RELATED"/>
    <property type="match status" value="1"/>
</dbReference>
<evidence type="ECO:0000256" key="1">
    <source>
        <dbReference type="ARBA" id="ARBA00001946"/>
    </source>
</evidence>
<sequence>MASMGQRNLNPHEDNVRAESEEWVFSLCAFTESQRSQLLASDLPRFASRTYPYASYEKFRICCDCSFLVFAIDEITDDEDLKQGPVTCTLVGAMGGDAPPSLRNNLVEDYRSRLSKLVGPTLWRRMLNDWDTAYLRFQRELQIRDHVEYALGIELPDEVYENMVFIEIYLAAVDMIWLSNDVCSYEKEYVKGHEACNFLSIIMHEHSVDIQGAVDYSGVKFREMFDRFIAAKAHLPSWGEPLDSDIAAFVEALGIWVVGYLHWTFETPRYFGPWYEEAKRTCVVRIGTLENKEGRYKSFRFVIGALIISVFIIGCALTIHHACFGTVRCFVNPF</sequence>
<evidence type="ECO:0000256" key="3">
    <source>
        <dbReference type="ARBA" id="ARBA00022723"/>
    </source>
</evidence>
<evidence type="ECO:0000256" key="7">
    <source>
        <dbReference type="SAM" id="Phobius"/>
    </source>
</evidence>